<evidence type="ECO:0000313" key="15">
    <source>
        <dbReference type="Proteomes" id="UP000006764"/>
    </source>
</evidence>
<feature type="transmembrane region" description="Helical" evidence="13">
    <location>
        <begin position="191"/>
        <end position="216"/>
    </location>
</feature>
<evidence type="ECO:0000256" key="12">
    <source>
        <dbReference type="PIRNR" id="PIRNR002764"/>
    </source>
</evidence>
<comment type="function">
    <text evidence="1 12">Required for the export of heme to the periplasm for the biogenesis of c-type cytochromes.</text>
</comment>
<feature type="transmembrane region" description="Helical" evidence="13">
    <location>
        <begin position="160"/>
        <end position="185"/>
    </location>
</feature>
<sequence>MSAFGATLRRELLLGVRTPAEIINPLFFFVVVVSLFPLALSPAPDTLRLIAPGVVWVAALLAVMLSLDSLFRRDEECGALEQLLVAPGELYLPVLARLLAHWLLTGLPLVLVAPLLGYMMQLPVTVLDTLWQSLLLGTPALTVIGAIGAALTVSVRRGGILLALLVLPLYVPVLVFGAGCVGRALEGMATGSVLAILAAMTMLAISLGPFAVALGLRISSGD</sequence>
<dbReference type="GO" id="GO:1903607">
    <property type="term" value="P:cytochrome c biosynthetic process"/>
    <property type="evidence" value="ECO:0007669"/>
    <property type="project" value="TreeGrafter"/>
</dbReference>
<evidence type="ECO:0000256" key="10">
    <source>
        <dbReference type="ARBA" id="ARBA00022989"/>
    </source>
</evidence>
<keyword evidence="11 12" id="KW-0472">Membrane</keyword>
<dbReference type="PRINTS" id="PR01414">
    <property type="entry name" value="CCMBBIOGNSIS"/>
</dbReference>
<dbReference type="GO" id="GO:0017004">
    <property type="term" value="P:cytochrome complex assembly"/>
    <property type="evidence" value="ECO:0007669"/>
    <property type="project" value="UniProtKB-KW"/>
</dbReference>
<evidence type="ECO:0000256" key="2">
    <source>
        <dbReference type="ARBA" id="ARBA00004429"/>
    </source>
</evidence>
<dbReference type="Pfam" id="PF03379">
    <property type="entry name" value="CcmB"/>
    <property type="match status" value="1"/>
</dbReference>
<dbReference type="RefSeq" id="WP_041025952.1">
    <property type="nucleotide sequence ID" value="NZ_CP004387.1"/>
</dbReference>
<evidence type="ECO:0000256" key="11">
    <source>
        <dbReference type="ARBA" id="ARBA00023136"/>
    </source>
</evidence>
<feature type="transmembrane region" description="Helical" evidence="13">
    <location>
        <begin position="98"/>
        <end position="118"/>
    </location>
</feature>
<dbReference type="InterPro" id="IPR026031">
    <property type="entry name" value="Cyt_c_CcmB_bac"/>
</dbReference>
<dbReference type="InterPro" id="IPR003544">
    <property type="entry name" value="Cyt_c_biogenesis_CcmB"/>
</dbReference>
<evidence type="ECO:0000256" key="13">
    <source>
        <dbReference type="SAM" id="Phobius"/>
    </source>
</evidence>
<dbReference type="NCBIfam" id="TIGR01190">
    <property type="entry name" value="ccmB"/>
    <property type="match status" value="1"/>
</dbReference>
<evidence type="ECO:0000256" key="6">
    <source>
        <dbReference type="ARBA" id="ARBA00022475"/>
    </source>
</evidence>
<keyword evidence="15" id="KW-1185">Reference proteome</keyword>
<keyword evidence="6 12" id="KW-1003">Cell membrane</keyword>
<dbReference type="OrthoDB" id="9799895at2"/>
<dbReference type="PANTHER" id="PTHR30070">
    <property type="entry name" value="HEME EXPORTER PROTEIN B"/>
    <property type="match status" value="1"/>
</dbReference>
<dbReference type="PIRSF" id="PIRSF002764">
    <property type="entry name" value="CcmB"/>
    <property type="match status" value="1"/>
</dbReference>
<proteinExistence type="inferred from homology"/>
<dbReference type="GO" id="GO:0005886">
    <property type="term" value="C:plasma membrane"/>
    <property type="evidence" value="ECO:0007669"/>
    <property type="project" value="UniProtKB-SubCell"/>
</dbReference>
<evidence type="ECO:0000256" key="7">
    <source>
        <dbReference type="ARBA" id="ARBA00022519"/>
    </source>
</evidence>
<dbReference type="HOGENOM" id="CLU_079069_1_0_6"/>
<keyword evidence="9 12" id="KW-0201">Cytochrome c-type biogenesis</keyword>
<organism evidence="14 15">
    <name type="scientific">Isoalcanivorax pacificus W11-5</name>
    <dbReference type="NCBI Taxonomy" id="391936"/>
    <lineage>
        <taxon>Bacteria</taxon>
        <taxon>Pseudomonadati</taxon>
        <taxon>Pseudomonadota</taxon>
        <taxon>Gammaproteobacteria</taxon>
        <taxon>Oceanospirillales</taxon>
        <taxon>Alcanivoracaceae</taxon>
        <taxon>Isoalcanivorax</taxon>
    </lineage>
</organism>
<name>A0A0B4XI06_9GAMM</name>
<evidence type="ECO:0000313" key="14">
    <source>
        <dbReference type="EMBL" id="AJD47799.1"/>
    </source>
</evidence>
<evidence type="ECO:0000256" key="4">
    <source>
        <dbReference type="ARBA" id="ARBA00016452"/>
    </source>
</evidence>
<reference evidence="14 15" key="1">
    <citation type="journal article" date="2012" name="J. Bacteriol.">
        <title>Genome sequence of an alkane-degrading bacterium, Alcanivorax pacificus type strain W11-5, isolated from deep sea sediment.</title>
        <authorList>
            <person name="Lai Q."/>
            <person name="Shao Z."/>
        </authorList>
    </citation>
    <scope>NUCLEOTIDE SEQUENCE [LARGE SCALE GENOMIC DNA]</scope>
    <source>
        <strain evidence="14 15">W11-5</strain>
    </source>
</reference>
<dbReference type="EMBL" id="CP004387">
    <property type="protein sequence ID" value="AJD47799.1"/>
    <property type="molecule type" value="Genomic_DNA"/>
</dbReference>
<protein>
    <recommendedName>
        <fullName evidence="4 12">Heme exporter protein B</fullName>
    </recommendedName>
</protein>
<gene>
    <name evidence="14" type="ORF">S7S_06915</name>
</gene>
<keyword evidence="7 12" id="KW-0997">Cell inner membrane</keyword>
<evidence type="ECO:0000256" key="9">
    <source>
        <dbReference type="ARBA" id="ARBA00022748"/>
    </source>
</evidence>
<comment type="subcellular location">
    <subcellularLocation>
        <location evidence="2">Cell inner membrane</location>
        <topology evidence="2">Multi-pass membrane protein</topology>
    </subcellularLocation>
</comment>
<evidence type="ECO:0000256" key="5">
    <source>
        <dbReference type="ARBA" id="ARBA00022448"/>
    </source>
</evidence>
<keyword evidence="8 13" id="KW-0812">Transmembrane</keyword>
<comment type="similarity">
    <text evidence="3 12">Belongs to the CcmB/CycW/HelB family.</text>
</comment>
<feature type="transmembrane region" description="Helical" evidence="13">
    <location>
        <begin position="21"/>
        <end position="40"/>
    </location>
</feature>
<evidence type="ECO:0000256" key="3">
    <source>
        <dbReference type="ARBA" id="ARBA00010544"/>
    </source>
</evidence>
<dbReference type="AlphaFoldDB" id="A0A0B4XI06"/>
<dbReference type="KEGG" id="apac:S7S_06915"/>
<accession>A0A0B4XI06</accession>
<dbReference type="STRING" id="391936.S7S_06915"/>
<evidence type="ECO:0000256" key="8">
    <source>
        <dbReference type="ARBA" id="ARBA00022692"/>
    </source>
</evidence>
<keyword evidence="10 13" id="KW-1133">Transmembrane helix</keyword>
<evidence type="ECO:0000256" key="1">
    <source>
        <dbReference type="ARBA" id="ARBA00002442"/>
    </source>
</evidence>
<dbReference type="PANTHER" id="PTHR30070:SF1">
    <property type="entry name" value="CYTOCHROME C BIOGENESIS B-RELATED"/>
    <property type="match status" value="1"/>
</dbReference>
<dbReference type="Proteomes" id="UP000006764">
    <property type="component" value="Chromosome"/>
</dbReference>
<dbReference type="GO" id="GO:0015232">
    <property type="term" value="F:heme transmembrane transporter activity"/>
    <property type="evidence" value="ECO:0007669"/>
    <property type="project" value="InterPro"/>
</dbReference>
<feature type="transmembrane region" description="Helical" evidence="13">
    <location>
        <begin position="130"/>
        <end position="153"/>
    </location>
</feature>
<feature type="transmembrane region" description="Helical" evidence="13">
    <location>
        <begin position="46"/>
        <end position="67"/>
    </location>
</feature>
<keyword evidence="5 12" id="KW-0813">Transport</keyword>